<keyword evidence="3" id="KW-1185">Reference proteome</keyword>
<dbReference type="SUPFAM" id="SSF46689">
    <property type="entry name" value="Homeodomain-like"/>
    <property type="match status" value="1"/>
</dbReference>
<gene>
    <name evidence="2" type="ORF">DS079_16950</name>
</gene>
<evidence type="ECO:0000313" key="2">
    <source>
        <dbReference type="EMBL" id="RRR16926.1"/>
    </source>
</evidence>
<evidence type="ECO:0000256" key="1">
    <source>
        <dbReference type="SAM" id="MobiDB-lite"/>
    </source>
</evidence>
<name>A0A3R8QSK0_9MICO</name>
<sequence>MRRWLAQAEVDDGSRPGVTSEESAEVKRLKSEVKRLREDNEILRRASILFAGELDPRNR</sequence>
<reference evidence="2 3" key="1">
    <citation type="submission" date="2018-07" db="EMBL/GenBank/DDBJ databases">
        <title>Brachybacteriurn paraconglorneratum KCTC 9916.</title>
        <authorList>
            <person name="Li Y."/>
        </authorList>
    </citation>
    <scope>NUCLEOTIDE SEQUENCE [LARGE SCALE GENOMIC DNA]</scope>
    <source>
        <strain evidence="2 3">KCTC 9916</strain>
    </source>
</reference>
<organism evidence="2 3">
    <name type="scientific">Brachybacterium paraconglomeratum</name>
    <dbReference type="NCBI Taxonomy" id="173362"/>
    <lineage>
        <taxon>Bacteria</taxon>
        <taxon>Bacillati</taxon>
        <taxon>Actinomycetota</taxon>
        <taxon>Actinomycetes</taxon>
        <taxon>Micrococcales</taxon>
        <taxon>Dermabacteraceae</taxon>
        <taxon>Brachybacterium</taxon>
    </lineage>
</organism>
<evidence type="ECO:0008006" key="4">
    <source>
        <dbReference type="Google" id="ProtNLM"/>
    </source>
</evidence>
<dbReference type="InterPro" id="IPR009057">
    <property type="entry name" value="Homeodomain-like_sf"/>
</dbReference>
<feature type="region of interest" description="Disordered" evidence="1">
    <location>
        <begin position="1"/>
        <end position="26"/>
    </location>
</feature>
<dbReference type="AlphaFoldDB" id="A0A3R8QSK0"/>
<accession>A0A3R8QSK0</accession>
<dbReference type="EMBL" id="QOCI01000026">
    <property type="protein sequence ID" value="RRR16926.1"/>
    <property type="molecule type" value="Genomic_DNA"/>
</dbReference>
<protein>
    <recommendedName>
        <fullName evidence="4">Transposase</fullName>
    </recommendedName>
</protein>
<dbReference type="Proteomes" id="UP000274327">
    <property type="component" value="Unassembled WGS sequence"/>
</dbReference>
<comment type="caution">
    <text evidence="2">The sequence shown here is derived from an EMBL/GenBank/DDBJ whole genome shotgun (WGS) entry which is preliminary data.</text>
</comment>
<proteinExistence type="predicted"/>
<evidence type="ECO:0000313" key="3">
    <source>
        <dbReference type="Proteomes" id="UP000274327"/>
    </source>
</evidence>